<gene>
    <name evidence="1" type="ORF">NCTC10638_03590</name>
</gene>
<accession>A0A378NA45</accession>
<evidence type="ECO:0000313" key="1">
    <source>
        <dbReference type="EMBL" id="STY64409.1"/>
    </source>
</evidence>
<dbReference type="AlphaFoldDB" id="A0A378NA45"/>
<evidence type="ECO:0000313" key="2">
    <source>
        <dbReference type="Proteomes" id="UP000254802"/>
    </source>
</evidence>
<sequence>MRLKLDIKATGKSKTYSETKNSFALSDTYYEYVCQFVLPATKATRTLYVVHTPTGESKSETFYGSGSNRTPTTITLPSVIDISNTISPNVSNPFNDSGAILIANTQYVVTCRAWCAGRGEVLK</sequence>
<dbReference type="EMBL" id="UGPN01000002">
    <property type="protein sequence ID" value="STY64409.1"/>
    <property type="molecule type" value="Genomic_DNA"/>
</dbReference>
<organism evidence="1 2">
    <name type="scientific">Mannheimia haemolytica</name>
    <name type="common">Pasteurella haemolytica</name>
    <dbReference type="NCBI Taxonomy" id="75985"/>
    <lineage>
        <taxon>Bacteria</taxon>
        <taxon>Pseudomonadati</taxon>
        <taxon>Pseudomonadota</taxon>
        <taxon>Gammaproteobacteria</taxon>
        <taxon>Pasteurellales</taxon>
        <taxon>Pasteurellaceae</taxon>
        <taxon>Mannheimia</taxon>
    </lineage>
</organism>
<dbReference type="Proteomes" id="UP000254802">
    <property type="component" value="Unassembled WGS sequence"/>
</dbReference>
<reference evidence="1 2" key="1">
    <citation type="submission" date="2018-06" db="EMBL/GenBank/DDBJ databases">
        <authorList>
            <consortium name="Pathogen Informatics"/>
            <person name="Doyle S."/>
        </authorList>
    </citation>
    <scope>NUCLEOTIDE SEQUENCE [LARGE SCALE GENOMIC DNA]</scope>
    <source>
        <strain evidence="1 2">NCTC10638</strain>
    </source>
</reference>
<protein>
    <submittedName>
        <fullName evidence="1">Uncharacterized protein</fullName>
    </submittedName>
</protein>
<proteinExistence type="predicted"/>
<name>A0A378NA45_MANHA</name>
<dbReference type="STRING" id="75985.WC39_04430"/>